<evidence type="ECO:0000313" key="4">
    <source>
        <dbReference type="RefSeq" id="XP_011311421.1"/>
    </source>
</evidence>
<dbReference type="Proteomes" id="UP000694866">
    <property type="component" value="Unplaced"/>
</dbReference>
<dbReference type="AlphaFoldDB" id="A0A9R1TLZ2"/>
<evidence type="ECO:0000313" key="3">
    <source>
        <dbReference type="Proteomes" id="UP000694866"/>
    </source>
</evidence>
<sequence length="423" mass="48808">MNKKAIDHPPTLTSRSSPGVHEPSPKRRKLDGSNNSEMESWETELLSLRMRLSKSEATVTQLHRIRSEIEEMFEKEKELQQWQVKVDAEMIDQLHKALDEATTNADNALEAKKSAESQVIQMKARMEEEISILSIENARLKNEISSESDNKLAEKLKMAELRIIELEEKLEDKMISQMEFNLLNVELEQTTKQQLKLEETSALEKKNLATRVQELEKQSKSFKNIIANLSEVFKEIGVFKQDKLETAEAVKDQEIVLEETGDSSALKIAELRSKIRENLALACVNEICHESSQINDREEFLSKVSNHSSPGDEPEDVNEGLTVEESPVKSLQMMAGDYHILVSDQKFFGIDWENEYIYEEDKYNCSSCEKSEADRMRIEDHVWNVHFRGYFECPTCLDEDSPCSLAYRDDIIRHIETFHPYLI</sequence>
<evidence type="ECO:0000256" key="2">
    <source>
        <dbReference type="SAM" id="MobiDB-lite"/>
    </source>
</evidence>
<protein>
    <submittedName>
        <fullName evidence="4">Myosin-6-like</fullName>
    </submittedName>
</protein>
<dbReference type="GeneID" id="105271529"/>
<dbReference type="OrthoDB" id="10535222at2759"/>
<feature type="region of interest" description="Disordered" evidence="2">
    <location>
        <begin position="1"/>
        <end position="40"/>
    </location>
</feature>
<gene>
    <name evidence="4" type="primary">LOC105271529</name>
</gene>
<organism evidence="3 4">
    <name type="scientific">Fopius arisanus</name>
    <dbReference type="NCBI Taxonomy" id="64838"/>
    <lineage>
        <taxon>Eukaryota</taxon>
        <taxon>Metazoa</taxon>
        <taxon>Ecdysozoa</taxon>
        <taxon>Arthropoda</taxon>
        <taxon>Hexapoda</taxon>
        <taxon>Insecta</taxon>
        <taxon>Pterygota</taxon>
        <taxon>Neoptera</taxon>
        <taxon>Endopterygota</taxon>
        <taxon>Hymenoptera</taxon>
        <taxon>Apocrita</taxon>
        <taxon>Ichneumonoidea</taxon>
        <taxon>Braconidae</taxon>
        <taxon>Opiinae</taxon>
        <taxon>Fopius</taxon>
    </lineage>
</organism>
<feature type="coiled-coil region" evidence="1">
    <location>
        <begin position="91"/>
        <end position="232"/>
    </location>
</feature>
<proteinExistence type="predicted"/>
<reference evidence="4" key="1">
    <citation type="submission" date="2025-08" db="UniProtKB">
        <authorList>
            <consortium name="RefSeq"/>
        </authorList>
    </citation>
    <scope>IDENTIFICATION</scope>
    <source>
        <strain evidence="4">USDA-PBARC FA_bdor</strain>
        <tissue evidence="4">Whole organism</tissue>
    </source>
</reference>
<keyword evidence="1" id="KW-0175">Coiled coil</keyword>
<dbReference type="RefSeq" id="XP_011311421.1">
    <property type="nucleotide sequence ID" value="XM_011313119.1"/>
</dbReference>
<evidence type="ECO:0000256" key="1">
    <source>
        <dbReference type="SAM" id="Coils"/>
    </source>
</evidence>
<dbReference type="KEGG" id="fas:105271529"/>
<keyword evidence="3" id="KW-1185">Reference proteome</keyword>
<name>A0A9R1TLZ2_9HYME</name>
<accession>A0A9R1TLZ2</accession>